<feature type="domain" description="Metallo-beta-lactamase" evidence="5">
    <location>
        <begin position="106"/>
        <end position="306"/>
    </location>
</feature>
<dbReference type="EMBL" id="CP032509">
    <property type="protein sequence ID" value="AZN72866.1"/>
    <property type="molecule type" value="Genomic_DNA"/>
</dbReference>
<dbReference type="KEGG" id="abaw:D5400_17690"/>
<dbReference type="InterPro" id="IPR001279">
    <property type="entry name" value="Metallo-B-lactamas"/>
</dbReference>
<evidence type="ECO:0000259" key="5">
    <source>
        <dbReference type="SMART" id="SM00849"/>
    </source>
</evidence>
<protein>
    <submittedName>
        <fullName evidence="6">MBL fold metallo-hydrolase</fullName>
    </submittedName>
</protein>
<keyword evidence="2" id="KW-0479">Metal-binding</keyword>
<sequence length="335" mass="36202">MTLRQKSVIGASRRDMFKAAGLVAAGLAAPQIMTRAAFAQDASTPEPPMGQFNRFQLGSFEITTLSDGGRITDDPHTIFGANQPQEDVAALLEENFLPTARMRNSFTPALVKAGSDLVLFDTGNGEAAREAGAGQMLASLRASGYQPEDVTVVVLTHLHGDHINGLMEGGAPTFANARYVTGQQEFDFWTDDARVGTPAEGNHGAVMSRVAPLAEQMTFIGDGDEVVSGVTGLAAFGHTPGHMIYMVESDDQRVVLTADTANHFVLSLQRPDWEVVYDMDKAAAAETRKRVFDMLATDRTAFIGYHMPFPGVGFVEKLDTGYRFVPKSYQFDVDA</sequence>
<dbReference type="CDD" id="cd07720">
    <property type="entry name" value="OPHC2-like_MBL-fold"/>
    <property type="match status" value="1"/>
</dbReference>
<dbReference type="Pfam" id="PF00753">
    <property type="entry name" value="Lactamase_B"/>
    <property type="match status" value="1"/>
</dbReference>
<keyword evidence="7" id="KW-1185">Reference proteome</keyword>
<evidence type="ECO:0000256" key="3">
    <source>
        <dbReference type="ARBA" id="ARBA00022801"/>
    </source>
</evidence>
<organism evidence="6 7">
    <name type="scientific">Georhizobium profundi</name>
    <dbReference type="NCBI Taxonomy" id="2341112"/>
    <lineage>
        <taxon>Bacteria</taxon>
        <taxon>Pseudomonadati</taxon>
        <taxon>Pseudomonadota</taxon>
        <taxon>Alphaproteobacteria</taxon>
        <taxon>Hyphomicrobiales</taxon>
        <taxon>Rhizobiaceae</taxon>
        <taxon>Georhizobium</taxon>
    </lineage>
</organism>
<evidence type="ECO:0000256" key="1">
    <source>
        <dbReference type="ARBA" id="ARBA00007749"/>
    </source>
</evidence>
<dbReference type="InterPro" id="IPR051013">
    <property type="entry name" value="MBL_superfamily_lactonases"/>
</dbReference>
<name>A0A3S9B7D6_9HYPH</name>
<dbReference type="SMART" id="SM00849">
    <property type="entry name" value="Lactamase_B"/>
    <property type="match status" value="1"/>
</dbReference>
<evidence type="ECO:0000313" key="7">
    <source>
        <dbReference type="Proteomes" id="UP000268192"/>
    </source>
</evidence>
<dbReference type="InterPro" id="IPR006311">
    <property type="entry name" value="TAT_signal"/>
</dbReference>
<evidence type="ECO:0000256" key="2">
    <source>
        <dbReference type="ARBA" id="ARBA00022723"/>
    </source>
</evidence>
<dbReference type="AlphaFoldDB" id="A0A3S9B7D6"/>
<proteinExistence type="inferred from homology"/>
<dbReference type="SUPFAM" id="SSF56281">
    <property type="entry name" value="Metallo-hydrolase/oxidoreductase"/>
    <property type="match status" value="1"/>
</dbReference>
<reference evidence="6 7" key="1">
    <citation type="submission" date="2018-09" db="EMBL/GenBank/DDBJ databases">
        <title>Marinorhizobium profundi gen. nov., sp. nov., isolated from a deep-sea sediment sample from the New Britain Trench and proposal of Marinorhizobiaceae fam. nov. in the order Rhizobiales of the class Alphaproteobacteria.</title>
        <authorList>
            <person name="Cao J."/>
        </authorList>
    </citation>
    <scope>NUCLEOTIDE SEQUENCE [LARGE SCALE GENOMIC DNA]</scope>
    <source>
        <strain evidence="6 7">WS11</strain>
    </source>
</reference>
<comment type="similarity">
    <text evidence="1">Belongs to the metallo-beta-lactamase superfamily.</text>
</comment>
<dbReference type="GO" id="GO:0046872">
    <property type="term" value="F:metal ion binding"/>
    <property type="evidence" value="ECO:0007669"/>
    <property type="project" value="UniProtKB-KW"/>
</dbReference>
<dbReference type="Gene3D" id="3.60.15.10">
    <property type="entry name" value="Ribonuclease Z/Hydroxyacylglutathione hydrolase-like"/>
    <property type="match status" value="1"/>
</dbReference>
<keyword evidence="3 6" id="KW-0378">Hydrolase</keyword>
<keyword evidence="4" id="KW-0862">Zinc</keyword>
<dbReference type="PANTHER" id="PTHR42978:SF6">
    <property type="entry name" value="QUORUM-QUENCHING LACTONASE YTNP-RELATED"/>
    <property type="match status" value="1"/>
</dbReference>
<accession>A0A3S9B7D6</accession>
<gene>
    <name evidence="6" type="ORF">D5400_17690</name>
</gene>
<dbReference type="RefSeq" id="WP_126011212.1">
    <property type="nucleotide sequence ID" value="NZ_CP032509.1"/>
</dbReference>
<evidence type="ECO:0000313" key="6">
    <source>
        <dbReference type="EMBL" id="AZN72866.1"/>
    </source>
</evidence>
<dbReference type="Proteomes" id="UP000268192">
    <property type="component" value="Chromosome"/>
</dbReference>
<dbReference type="InterPro" id="IPR036866">
    <property type="entry name" value="RibonucZ/Hydroxyglut_hydro"/>
</dbReference>
<dbReference type="OrthoDB" id="9773738at2"/>
<dbReference type="PROSITE" id="PS51318">
    <property type="entry name" value="TAT"/>
    <property type="match status" value="1"/>
</dbReference>
<dbReference type="GO" id="GO:0016787">
    <property type="term" value="F:hydrolase activity"/>
    <property type="evidence" value="ECO:0007669"/>
    <property type="project" value="UniProtKB-KW"/>
</dbReference>
<dbReference type="PANTHER" id="PTHR42978">
    <property type="entry name" value="QUORUM-QUENCHING LACTONASE YTNP-RELATED-RELATED"/>
    <property type="match status" value="1"/>
</dbReference>
<evidence type="ECO:0000256" key="4">
    <source>
        <dbReference type="ARBA" id="ARBA00022833"/>
    </source>
</evidence>